<evidence type="ECO:0000313" key="4">
    <source>
        <dbReference type="Proteomes" id="UP000050482"/>
    </source>
</evidence>
<name>A0A0P9GN05_9BACL</name>
<comment type="caution">
    <text evidence="3">The sequence shown here is derived from an EMBL/GenBank/DDBJ whole genome shotgun (WGS) entry which is preliminary data.</text>
</comment>
<dbReference type="EMBL" id="LJCO01000091">
    <property type="protein sequence ID" value="KPV41804.1"/>
    <property type="molecule type" value="Genomic_DNA"/>
</dbReference>
<feature type="compositionally biased region" description="Basic residues" evidence="1">
    <location>
        <begin position="67"/>
        <end position="88"/>
    </location>
</feature>
<dbReference type="AlphaFoldDB" id="A0A0P9GN05"/>
<dbReference type="RefSeq" id="WP_054971043.1">
    <property type="nucleotide sequence ID" value="NZ_LJCO01000091.1"/>
</dbReference>
<proteinExistence type="predicted"/>
<dbReference type="Proteomes" id="UP000050482">
    <property type="component" value="Unassembled WGS sequence"/>
</dbReference>
<evidence type="ECO:0000256" key="2">
    <source>
        <dbReference type="SAM" id="Phobius"/>
    </source>
</evidence>
<keyword evidence="4" id="KW-1185">Reference proteome</keyword>
<accession>A0A0P9GN05</accession>
<reference evidence="3 4" key="1">
    <citation type="submission" date="2015-09" db="EMBL/GenBank/DDBJ databases">
        <title>Draft genome sequence of Alicyclobacillus ferrooxydans DSM 22381.</title>
        <authorList>
            <person name="Hemp J."/>
        </authorList>
    </citation>
    <scope>NUCLEOTIDE SEQUENCE [LARGE SCALE GENOMIC DNA]</scope>
    <source>
        <strain evidence="3 4">TC-34</strain>
    </source>
</reference>
<sequence>MDLYHTWFYQSVLNTSWFVKTIVVVTVTLNITSPIILWFIFRGRTVFGKGGIVSDMFTGMGALYQRSRGKSPQKNRGRSSAKTGSKRG</sequence>
<keyword evidence="2" id="KW-0472">Membrane</keyword>
<organism evidence="3 4">
    <name type="scientific">Alicyclobacillus ferrooxydans</name>
    <dbReference type="NCBI Taxonomy" id="471514"/>
    <lineage>
        <taxon>Bacteria</taxon>
        <taxon>Bacillati</taxon>
        <taxon>Bacillota</taxon>
        <taxon>Bacilli</taxon>
        <taxon>Bacillales</taxon>
        <taxon>Alicyclobacillaceae</taxon>
        <taxon>Alicyclobacillus</taxon>
    </lineage>
</organism>
<dbReference type="OrthoDB" id="2922557at2"/>
<evidence type="ECO:0000256" key="1">
    <source>
        <dbReference type="SAM" id="MobiDB-lite"/>
    </source>
</evidence>
<keyword evidence="2" id="KW-1133">Transmembrane helix</keyword>
<gene>
    <name evidence="3" type="ORF">AN477_20450</name>
</gene>
<dbReference type="PATRIC" id="fig|471514.4.peg.3027"/>
<protein>
    <submittedName>
        <fullName evidence="3">Uncharacterized protein</fullName>
    </submittedName>
</protein>
<evidence type="ECO:0000313" key="3">
    <source>
        <dbReference type="EMBL" id="KPV41804.1"/>
    </source>
</evidence>
<feature type="transmembrane region" description="Helical" evidence="2">
    <location>
        <begin position="17"/>
        <end position="41"/>
    </location>
</feature>
<feature type="region of interest" description="Disordered" evidence="1">
    <location>
        <begin position="65"/>
        <end position="88"/>
    </location>
</feature>
<keyword evidence="2" id="KW-0812">Transmembrane</keyword>